<evidence type="ECO:0000256" key="3">
    <source>
        <dbReference type="ARBA" id="ARBA00022801"/>
    </source>
</evidence>
<evidence type="ECO:0000256" key="4">
    <source>
        <dbReference type="ARBA" id="ARBA00022806"/>
    </source>
</evidence>
<dbReference type="NCBIfam" id="NF006886">
    <property type="entry name" value="PRK09376.1"/>
    <property type="match status" value="1"/>
</dbReference>
<comment type="function">
    <text evidence="9">Facilitates transcription termination by a mechanism that involves Rho binding to the nascent RNA, activation of Rho's RNA-dependent ATPase activity, and release of the mRNA from the DNA template.</text>
</comment>
<dbReference type="PROSITE" id="PS51856">
    <property type="entry name" value="RHO_RNA_BD"/>
    <property type="match status" value="1"/>
</dbReference>
<proteinExistence type="inferred from homology"/>
<accession>A0A6P1GCU0</accession>
<comment type="subunit">
    <text evidence="9">Homohexamer. The homohexamer assembles into an open ring structure.</text>
</comment>
<keyword evidence="14" id="KW-1185">Reference proteome</keyword>
<evidence type="ECO:0000259" key="12">
    <source>
        <dbReference type="PROSITE" id="PS51856"/>
    </source>
</evidence>
<dbReference type="Gene3D" id="1.10.720.10">
    <property type="match status" value="1"/>
</dbReference>
<evidence type="ECO:0000256" key="6">
    <source>
        <dbReference type="ARBA" id="ARBA00022884"/>
    </source>
</evidence>
<evidence type="ECO:0000256" key="9">
    <source>
        <dbReference type="HAMAP-Rule" id="MF_01884"/>
    </source>
</evidence>
<feature type="binding site" evidence="9">
    <location>
        <begin position="214"/>
        <end position="219"/>
    </location>
    <ligand>
        <name>ATP</name>
        <dbReference type="ChEBI" id="CHEBI:30616"/>
    </ligand>
</feature>
<reference evidence="13 14" key="2">
    <citation type="journal article" date="2020" name="MBio">
        <title>Isolation and Molecular Analysis of a Novel Neorickettsia Species That Causes Potomac Horse Fever.</title>
        <authorList>
            <person name="Teymournejad O."/>
            <person name="Lin M."/>
            <person name="Bekebrede H."/>
            <person name="Kamr A."/>
            <person name="Toribio R.E."/>
            <person name="Arroyo L.G."/>
            <person name="Baird J.D."/>
            <person name="Rikihisa Y."/>
        </authorList>
    </citation>
    <scope>NUCLEOTIDE SEQUENCE [LARGE SCALE GENOMIC DNA]</scope>
    <source>
        <strain evidence="13 14">Fin17</strain>
    </source>
</reference>
<keyword evidence="4 9" id="KW-0347">Helicase</keyword>
<dbReference type="InterPro" id="IPR000194">
    <property type="entry name" value="ATPase_F1/V1/A1_a/bsu_nucl-bd"/>
</dbReference>
<sequence>MKLVKKAEPCKAEEIKKPVTTETRREHDAIGDHEKLIDLSDLRSKSARELLTMAESLNLQNLAGMSKQDLIILIAQSGGADSQAEKVIMSSGVAEVLNEGFAFMRSSAYNYLANQDDIYISPGQVRRLGIRTGDLIYGEVRAPKKGERYFALSKALEINNSPASAARRYVAFESLVPLYPDTQIKLECEKSARPLDSKNCDLSGRIIDIVAPLGRGQRALIVAQPKTGKTILLQNIAHSISANYPDIHLIILLIDERPEEVTDMRRSVNAEVVSSTFDEPADKHVYVAEFAIEKAKRLVEQGKHVVILLDSITRLARAYNSVVPSSGKLLSGGVDSNALQKAKRLFGAARNIEGGGSLTIIGTALVDTGSRMDELIYEEFKGTGNSEIILDRKLAEKRLFPAIDITKSGTRKEELLLERSVLNKVWVLRRILNQMTDADAIEFIIDKLQRTKNNEEFFLFMDKKVNN</sequence>
<comment type="caution">
    <text evidence="9">Lacks conserved residue(s) required for the propagation of feature annotation.</text>
</comment>
<gene>
    <name evidence="9" type="primary">rho</name>
    <name evidence="13" type="ORF">GP480_00290</name>
</gene>
<dbReference type="GO" id="GO:0016787">
    <property type="term" value="F:hydrolase activity"/>
    <property type="evidence" value="ECO:0007669"/>
    <property type="project" value="UniProtKB-KW"/>
</dbReference>
<dbReference type="Pfam" id="PF07498">
    <property type="entry name" value="Rho_N"/>
    <property type="match status" value="1"/>
</dbReference>
<keyword evidence="2 9" id="KW-0547">Nucleotide-binding</keyword>
<organism evidence="13 14">
    <name type="scientific">Neorickettsia findlayensis</name>
    <dbReference type="NCBI Taxonomy" id="2686014"/>
    <lineage>
        <taxon>Bacteria</taxon>
        <taxon>Pseudomonadati</taxon>
        <taxon>Pseudomonadota</taxon>
        <taxon>Alphaproteobacteria</taxon>
        <taxon>Rickettsiales</taxon>
        <taxon>Anaplasmataceae</taxon>
        <taxon>Neorickettsia</taxon>
    </lineage>
</organism>
<feature type="binding site" evidence="9">
    <location>
        <begin position="226"/>
        <end position="231"/>
    </location>
    <ligand>
        <name>ATP</name>
        <dbReference type="ChEBI" id="CHEBI:30616"/>
    </ligand>
</feature>
<dbReference type="Pfam" id="PF07497">
    <property type="entry name" value="Rho_RNA_bind"/>
    <property type="match status" value="1"/>
</dbReference>
<dbReference type="NCBIfam" id="TIGR00767">
    <property type="entry name" value="rho"/>
    <property type="match status" value="1"/>
</dbReference>
<dbReference type="GO" id="GO:0005829">
    <property type="term" value="C:cytosol"/>
    <property type="evidence" value="ECO:0007669"/>
    <property type="project" value="UniProtKB-ARBA"/>
</dbReference>
<comment type="similarity">
    <text evidence="9 11">Belongs to the Rho family.</text>
</comment>
<dbReference type="SUPFAM" id="SSF68912">
    <property type="entry name" value="Rho N-terminal domain-like"/>
    <property type="match status" value="1"/>
</dbReference>
<evidence type="ECO:0000256" key="10">
    <source>
        <dbReference type="NCBIfam" id="TIGR00767"/>
    </source>
</evidence>
<dbReference type="SUPFAM" id="SSF52540">
    <property type="entry name" value="P-loop containing nucleoside triphosphate hydrolases"/>
    <property type="match status" value="1"/>
</dbReference>
<dbReference type="GO" id="GO:0006353">
    <property type="term" value="P:DNA-templated transcription termination"/>
    <property type="evidence" value="ECO:0007669"/>
    <property type="project" value="UniProtKB-UniRule"/>
</dbReference>
<reference evidence="13 14" key="1">
    <citation type="journal article" date="2020" name="MBio">
        <title>Erratum for Teymournejad et al., 'Isolation and Molecular Analysis of a Novel Neorickettsia Species That Causes Potomac Horse Fever'.</title>
        <authorList>
            <person name="Teymournejad O."/>
            <person name="Lin M."/>
            <person name="Bekebrede H."/>
            <person name="Kamr A."/>
            <person name="Toribio R.E."/>
            <person name="Arroyo L.G."/>
            <person name="Baird J.D."/>
            <person name="Rikihisa Y."/>
        </authorList>
    </citation>
    <scope>NUCLEOTIDE SEQUENCE [LARGE SCALE GENOMIC DNA]</scope>
    <source>
        <strain evidence="13 14">Fin17</strain>
    </source>
</reference>
<keyword evidence="3 9" id="KW-0378">Hydrolase</keyword>
<evidence type="ECO:0000256" key="7">
    <source>
        <dbReference type="ARBA" id="ARBA00023015"/>
    </source>
</evidence>
<dbReference type="PANTHER" id="PTHR46425:SF1">
    <property type="entry name" value="TRANSCRIPTION TERMINATION FACTOR RHO"/>
    <property type="match status" value="1"/>
</dbReference>
<dbReference type="InterPro" id="IPR027417">
    <property type="entry name" value="P-loop_NTPase"/>
</dbReference>
<evidence type="ECO:0000313" key="13">
    <source>
        <dbReference type="EMBL" id="QHD65551.1"/>
    </source>
</evidence>
<dbReference type="EMBL" id="CP047224">
    <property type="protein sequence ID" value="QHD65551.1"/>
    <property type="molecule type" value="Genomic_DNA"/>
</dbReference>
<dbReference type="InterPro" id="IPR011129">
    <property type="entry name" value="CSD"/>
</dbReference>
<keyword evidence="5 9" id="KW-0067">ATP-binding</keyword>
<keyword evidence="8 9" id="KW-0804">Transcription</keyword>
<dbReference type="GO" id="GO:0003723">
    <property type="term" value="F:RNA binding"/>
    <property type="evidence" value="ECO:0007669"/>
    <property type="project" value="UniProtKB-UniRule"/>
</dbReference>
<keyword evidence="6 9" id="KW-0694">RNA-binding</keyword>
<name>A0A6P1GCU0_9RICK</name>
<dbReference type="SMART" id="SM00382">
    <property type="entry name" value="AAA"/>
    <property type="match status" value="1"/>
</dbReference>
<keyword evidence="7 9" id="KW-0805">Transcription regulation</keyword>
<evidence type="ECO:0000256" key="11">
    <source>
        <dbReference type="PROSITE-ProRule" id="PRU01203"/>
    </source>
</evidence>
<dbReference type="SUPFAM" id="SSF50249">
    <property type="entry name" value="Nucleic acid-binding proteins"/>
    <property type="match status" value="1"/>
</dbReference>
<dbReference type="Proteomes" id="UP000464912">
    <property type="component" value="Chromosome"/>
</dbReference>
<evidence type="ECO:0000313" key="14">
    <source>
        <dbReference type="Proteomes" id="UP000464912"/>
    </source>
</evidence>
<dbReference type="Gene3D" id="3.40.50.300">
    <property type="entry name" value="P-loop containing nucleotide triphosphate hydrolases"/>
    <property type="match status" value="1"/>
</dbReference>
<keyword evidence="1 9" id="KW-0806">Transcription termination</keyword>
<dbReference type="AlphaFoldDB" id="A0A6P1GCU0"/>
<dbReference type="SMART" id="SM00959">
    <property type="entry name" value="Rho_N"/>
    <property type="match status" value="1"/>
</dbReference>
<dbReference type="CDD" id="cd01128">
    <property type="entry name" value="rho_factor_C"/>
    <property type="match status" value="1"/>
</dbReference>
<dbReference type="InterPro" id="IPR012340">
    <property type="entry name" value="NA-bd_OB-fold"/>
</dbReference>
<dbReference type="InterPro" id="IPR011112">
    <property type="entry name" value="Rho-like_N"/>
</dbReference>
<evidence type="ECO:0000256" key="8">
    <source>
        <dbReference type="ARBA" id="ARBA00023163"/>
    </source>
</evidence>
<feature type="binding site" evidence="9">
    <location>
        <position position="257"/>
    </location>
    <ligand>
        <name>ATP</name>
        <dbReference type="ChEBI" id="CHEBI:30616"/>
    </ligand>
</feature>
<protein>
    <recommendedName>
        <fullName evidence="9 10">Transcription termination factor Rho</fullName>
        <ecNumber evidence="9 10">3.6.4.-</ecNumber>
    </recommendedName>
    <alternativeName>
        <fullName evidence="9">ATP-dependent helicase Rho</fullName>
    </alternativeName>
</protein>
<dbReference type="InterPro" id="IPR041703">
    <property type="entry name" value="Rho_factor_ATP-bd"/>
</dbReference>
<evidence type="ECO:0000256" key="5">
    <source>
        <dbReference type="ARBA" id="ARBA00022840"/>
    </source>
</evidence>
<dbReference type="PANTHER" id="PTHR46425">
    <property type="entry name" value="TRANSCRIPTION TERMINATION FACTOR RHO"/>
    <property type="match status" value="1"/>
</dbReference>
<dbReference type="GO" id="GO:0008186">
    <property type="term" value="F:ATP-dependent activity, acting on RNA"/>
    <property type="evidence" value="ECO:0007669"/>
    <property type="project" value="UniProtKB-UniRule"/>
</dbReference>
<dbReference type="EC" id="3.6.4.-" evidence="9 10"/>
<dbReference type="SMART" id="SM00357">
    <property type="entry name" value="CSP"/>
    <property type="match status" value="1"/>
</dbReference>
<dbReference type="InterPro" id="IPR003593">
    <property type="entry name" value="AAA+_ATPase"/>
</dbReference>
<evidence type="ECO:0000256" key="2">
    <source>
        <dbReference type="ARBA" id="ARBA00022741"/>
    </source>
</evidence>
<dbReference type="Pfam" id="PF00006">
    <property type="entry name" value="ATP-synt_ab"/>
    <property type="match status" value="1"/>
</dbReference>
<dbReference type="InterPro" id="IPR004665">
    <property type="entry name" value="Term_rho"/>
</dbReference>
<feature type="domain" description="Rho RNA-BD" evidence="12">
    <location>
        <begin position="87"/>
        <end position="162"/>
    </location>
</feature>
<dbReference type="KEGG" id="nef:GP480_00290"/>
<dbReference type="CDD" id="cd04459">
    <property type="entry name" value="Rho_CSD"/>
    <property type="match status" value="1"/>
</dbReference>
<dbReference type="GO" id="GO:0004386">
    <property type="term" value="F:helicase activity"/>
    <property type="evidence" value="ECO:0007669"/>
    <property type="project" value="UniProtKB-UniRule"/>
</dbReference>
<dbReference type="GO" id="GO:0005524">
    <property type="term" value="F:ATP binding"/>
    <property type="evidence" value="ECO:0007669"/>
    <property type="project" value="UniProtKB-UniRule"/>
</dbReference>
<evidence type="ECO:0000256" key="1">
    <source>
        <dbReference type="ARBA" id="ARBA00022472"/>
    </source>
</evidence>
<dbReference type="InterPro" id="IPR011113">
    <property type="entry name" value="Rho_RNA-bd"/>
</dbReference>
<dbReference type="HAMAP" id="MF_01884">
    <property type="entry name" value="Rho"/>
    <property type="match status" value="1"/>
</dbReference>
<dbReference type="InterPro" id="IPR036269">
    <property type="entry name" value="Rho_N_sf"/>
</dbReference>
<dbReference type="Gene3D" id="2.40.50.140">
    <property type="entry name" value="Nucleic acid-binding proteins"/>
    <property type="match status" value="1"/>
</dbReference>